<name>A0A2T6CC84_9RHOB</name>
<comment type="caution">
    <text evidence="1">The sequence shown here is derived from an EMBL/GenBank/DDBJ whole genome shotgun (WGS) entry which is preliminary data.</text>
</comment>
<dbReference type="OrthoDB" id="5339269at2"/>
<evidence type="ECO:0000313" key="1">
    <source>
        <dbReference type="EMBL" id="PTX73117.1"/>
    </source>
</evidence>
<sequence length="201" mass="22121">MTVLHKRIQRRRALSLFQIATIFGLAFGAGAMADITNFETPGNLKPTHKIGCAALADIGNEITPADLVLGFETCIHKEEHAAAVTLLAIMRLRAHFDTKRVTDKTAHGAGQVLTLNALSQISERKKKFLSMIFERSMAPGAQPHTAICEHARSNGPPSYIPHYMIQHGLAAFKDKAGPALVDPFDAKRAWRNSLEEYFKCT</sequence>
<accession>A0A2T6CC84</accession>
<dbReference type="RefSeq" id="WP_107992383.1">
    <property type="nucleotide sequence ID" value="NZ_QBKU01000008.1"/>
</dbReference>
<dbReference type="EMBL" id="QBKU01000008">
    <property type="protein sequence ID" value="PTX73117.1"/>
    <property type="molecule type" value="Genomic_DNA"/>
</dbReference>
<gene>
    <name evidence="1" type="ORF">C8N31_10825</name>
</gene>
<organism evidence="1 2">
    <name type="scientific">Sulfitobacter mediterraneus</name>
    <dbReference type="NCBI Taxonomy" id="83219"/>
    <lineage>
        <taxon>Bacteria</taxon>
        <taxon>Pseudomonadati</taxon>
        <taxon>Pseudomonadota</taxon>
        <taxon>Alphaproteobacteria</taxon>
        <taxon>Rhodobacterales</taxon>
        <taxon>Roseobacteraceae</taxon>
        <taxon>Sulfitobacter</taxon>
    </lineage>
</organism>
<proteinExistence type="predicted"/>
<dbReference type="Proteomes" id="UP000244092">
    <property type="component" value="Unassembled WGS sequence"/>
</dbReference>
<dbReference type="AlphaFoldDB" id="A0A2T6CC84"/>
<protein>
    <submittedName>
        <fullName evidence="1">Uncharacterized protein</fullName>
    </submittedName>
</protein>
<evidence type="ECO:0000313" key="2">
    <source>
        <dbReference type="Proteomes" id="UP000244092"/>
    </source>
</evidence>
<reference evidence="1 2" key="1">
    <citation type="submission" date="2018-04" db="EMBL/GenBank/DDBJ databases">
        <title>Genomic Encyclopedia of Archaeal and Bacterial Type Strains, Phase II (KMG-II): from individual species to whole genera.</title>
        <authorList>
            <person name="Goeker M."/>
        </authorList>
    </citation>
    <scope>NUCLEOTIDE SEQUENCE [LARGE SCALE GENOMIC DNA]</scope>
    <source>
        <strain evidence="1 2">DSM 12244</strain>
    </source>
</reference>